<evidence type="ECO:0000256" key="1">
    <source>
        <dbReference type="SAM" id="MobiDB-lite"/>
    </source>
</evidence>
<accession>A0ABD1VKX1</accession>
<dbReference type="Proteomes" id="UP001604277">
    <property type="component" value="Unassembled WGS sequence"/>
</dbReference>
<feature type="region of interest" description="Disordered" evidence="1">
    <location>
        <begin position="1"/>
        <end position="57"/>
    </location>
</feature>
<dbReference type="AlphaFoldDB" id="A0ABD1VKX1"/>
<evidence type="ECO:0000313" key="2">
    <source>
        <dbReference type="EMBL" id="KAL2537876.1"/>
    </source>
</evidence>
<name>A0ABD1VKX1_9LAMI</name>
<gene>
    <name evidence="2" type="ORF">Fot_19267</name>
</gene>
<proteinExistence type="predicted"/>
<sequence length="140" mass="14335">METLILNEDDGNNILYPPPKSSKLLSNGSGLPSANPNIIPTDLTPSKNDPTSQKSAQTAAVLVHATSTTAGPPMYFATTGKSSARAPPLGNSFGPSNIVLRKANTDLPILEAPNLLPDGASCTTMPGVQALQDALASSVP</sequence>
<keyword evidence="3" id="KW-1185">Reference proteome</keyword>
<organism evidence="2 3">
    <name type="scientific">Forsythia ovata</name>
    <dbReference type="NCBI Taxonomy" id="205694"/>
    <lineage>
        <taxon>Eukaryota</taxon>
        <taxon>Viridiplantae</taxon>
        <taxon>Streptophyta</taxon>
        <taxon>Embryophyta</taxon>
        <taxon>Tracheophyta</taxon>
        <taxon>Spermatophyta</taxon>
        <taxon>Magnoliopsida</taxon>
        <taxon>eudicotyledons</taxon>
        <taxon>Gunneridae</taxon>
        <taxon>Pentapetalae</taxon>
        <taxon>asterids</taxon>
        <taxon>lamiids</taxon>
        <taxon>Lamiales</taxon>
        <taxon>Oleaceae</taxon>
        <taxon>Forsythieae</taxon>
        <taxon>Forsythia</taxon>
    </lineage>
</organism>
<comment type="caution">
    <text evidence="2">The sequence shown here is derived from an EMBL/GenBank/DDBJ whole genome shotgun (WGS) entry which is preliminary data.</text>
</comment>
<feature type="compositionally biased region" description="Polar residues" evidence="1">
    <location>
        <begin position="34"/>
        <end position="57"/>
    </location>
</feature>
<evidence type="ECO:0000313" key="3">
    <source>
        <dbReference type="Proteomes" id="UP001604277"/>
    </source>
</evidence>
<protein>
    <submittedName>
        <fullName evidence="2">Uncharacterized protein</fullName>
    </submittedName>
</protein>
<dbReference type="EMBL" id="JBFOLJ010000005">
    <property type="protein sequence ID" value="KAL2537876.1"/>
    <property type="molecule type" value="Genomic_DNA"/>
</dbReference>
<reference evidence="3" key="1">
    <citation type="submission" date="2024-07" db="EMBL/GenBank/DDBJ databases">
        <title>Two chromosome-level genome assemblies of Korean endemic species Abeliophyllum distichum and Forsythia ovata (Oleaceae).</title>
        <authorList>
            <person name="Jang H."/>
        </authorList>
    </citation>
    <scope>NUCLEOTIDE SEQUENCE [LARGE SCALE GENOMIC DNA]</scope>
</reference>
<feature type="compositionally biased region" description="Low complexity" evidence="1">
    <location>
        <begin position="21"/>
        <end position="33"/>
    </location>
</feature>